<dbReference type="Proteomes" id="UP000319908">
    <property type="component" value="Unassembled WGS sequence"/>
</dbReference>
<dbReference type="SMART" id="SM00710">
    <property type="entry name" value="PbH1"/>
    <property type="match status" value="8"/>
</dbReference>
<dbReference type="InterPro" id="IPR039448">
    <property type="entry name" value="Beta_helix"/>
</dbReference>
<evidence type="ECO:0000313" key="5">
    <source>
        <dbReference type="EMBL" id="TWU18309.1"/>
    </source>
</evidence>
<evidence type="ECO:0000259" key="2">
    <source>
        <dbReference type="Pfam" id="PF05048"/>
    </source>
</evidence>
<sequence length="490" mass="52306">MINIRTTLRDRSLLLLVFAMLQVNLGGVANAQQPAQQERPSDKQTVRGFGAIGDGVADDTAAIQRAVDSRVGSIHFPKGKYRITRPVVVDLELVGPTSLVGDGTPQVIMAGAGPAFRIVGTHGGTAAPHTVQDNVWENQRTPMIDGIEIVGAHEHACGIEADGTMQLTVSRVVVRRALHGIHLVNRNRNVVLSDCHLYENRGVGVFYDNVNLHQSNIVGCHISYNEQGGVVIRGGDVRNVHIGTCDIEGNMGGQGSQPAANVLLVSGEGSIGEVAIVGCTIQHTHDAPNSANIRIDANSNPQEFTPERRHGNITIANNILSDVQYNIDIKNARGVAITGNTIWKGYTANVQVADSRSIVMSGNVFDRNPRYLYGDASSAKLAITFERCDGCTISANHIDGVGTGAAAMVIRNSRHFNIANCTILDCGNCGILLDNVSRSRVSDCLIGHLDEEAEHAASIRVVGGQENQLANNLLGYDLQISDVTTNVTAD</sequence>
<feature type="domain" description="Rhamnogalacturonase A/B/Epimerase-like pectate lyase" evidence="3">
    <location>
        <begin position="46"/>
        <end position="112"/>
    </location>
</feature>
<dbReference type="InterPro" id="IPR007742">
    <property type="entry name" value="NosD_dom"/>
</dbReference>
<dbReference type="GO" id="GO:0016829">
    <property type="term" value="F:lyase activity"/>
    <property type="evidence" value="ECO:0007669"/>
    <property type="project" value="UniProtKB-KW"/>
</dbReference>
<dbReference type="Pfam" id="PF12708">
    <property type="entry name" value="Pect-lyase_RHGA_epim"/>
    <property type="match status" value="1"/>
</dbReference>
<dbReference type="OrthoDB" id="248604at2"/>
<dbReference type="Pfam" id="PF05048">
    <property type="entry name" value="NosD"/>
    <property type="match status" value="1"/>
</dbReference>
<comment type="caution">
    <text evidence="5">The sequence shown here is derived from an EMBL/GenBank/DDBJ whole genome shotgun (WGS) entry which is preliminary data.</text>
</comment>
<dbReference type="SUPFAM" id="SSF51126">
    <property type="entry name" value="Pectin lyase-like"/>
    <property type="match status" value="2"/>
</dbReference>
<feature type="chain" id="PRO_5022736654" evidence="1">
    <location>
        <begin position="32"/>
        <end position="490"/>
    </location>
</feature>
<protein>
    <submittedName>
        <fullName evidence="5">Pectate lyase superfamily protein</fullName>
    </submittedName>
</protein>
<evidence type="ECO:0000313" key="6">
    <source>
        <dbReference type="Proteomes" id="UP000319908"/>
    </source>
</evidence>
<dbReference type="EMBL" id="SJPU01000001">
    <property type="protein sequence ID" value="TWU18309.1"/>
    <property type="molecule type" value="Genomic_DNA"/>
</dbReference>
<dbReference type="InterPro" id="IPR011050">
    <property type="entry name" value="Pectin_lyase_fold/virulence"/>
</dbReference>
<organism evidence="5 6">
    <name type="scientific">Allorhodopirellula heiligendammensis</name>
    <dbReference type="NCBI Taxonomy" id="2714739"/>
    <lineage>
        <taxon>Bacteria</taxon>
        <taxon>Pseudomonadati</taxon>
        <taxon>Planctomycetota</taxon>
        <taxon>Planctomycetia</taxon>
        <taxon>Pirellulales</taxon>
        <taxon>Pirellulaceae</taxon>
        <taxon>Allorhodopirellula</taxon>
    </lineage>
</organism>
<keyword evidence="6" id="KW-1185">Reference proteome</keyword>
<evidence type="ECO:0000259" key="4">
    <source>
        <dbReference type="Pfam" id="PF13229"/>
    </source>
</evidence>
<feature type="domain" description="Right handed beta helix" evidence="4">
    <location>
        <begin position="152"/>
        <end position="247"/>
    </location>
</feature>
<evidence type="ECO:0000259" key="3">
    <source>
        <dbReference type="Pfam" id="PF12708"/>
    </source>
</evidence>
<dbReference type="Gene3D" id="2.160.20.10">
    <property type="entry name" value="Single-stranded right-handed beta-helix, Pectin lyase-like"/>
    <property type="match status" value="1"/>
</dbReference>
<dbReference type="InterPro" id="IPR006626">
    <property type="entry name" value="PbH1"/>
</dbReference>
<dbReference type="AlphaFoldDB" id="A0A5C6C695"/>
<dbReference type="InterPro" id="IPR024535">
    <property type="entry name" value="RHGA/B-epi-like_pectate_lyase"/>
</dbReference>
<dbReference type="RefSeq" id="WP_146405391.1">
    <property type="nucleotide sequence ID" value="NZ_SJPU01000001.1"/>
</dbReference>
<dbReference type="InterPro" id="IPR012334">
    <property type="entry name" value="Pectin_lyas_fold"/>
</dbReference>
<keyword evidence="5" id="KW-0456">Lyase</keyword>
<feature type="domain" description="Periplasmic copper-binding protein NosD beta helix" evidence="2">
    <location>
        <begin position="310"/>
        <end position="441"/>
    </location>
</feature>
<proteinExistence type="predicted"/>
<name>A0A5C6C695_9BACT</name>
<reference evidence="5 6" key="1">
    <citation type="journal article" date="2020" name="Antonie Van Leeuwenhoek">
        <title>Rhodopirellula heiligendammensis sp. nov., Rhodopirellula pilleata sp. nov., and Rhodopirellula solitaria sp. nov. isolated from natural or artificial marine surfaces in Northern Germany and California, USA, and emended description of the genus Rhodopirellula.</title>
        <authorList>
            <person name="Kallscheuer N."/>
            <person name="Wiegand S."/>
            <person name="Jogler M."/>
            <person name="Boedeker C."/>
            <person name="Peeters S.H."/>
            <person name="Rast P."/>
            <person name="Heuer A."/>
            <person name="Jetten M.S.M."/>
            <person name="Rohde M."/>
            <person name="Jogler C."/>
        </authorList>
    </citation>
    <scope>NUCLEOTIDE SEQUENCE [LARGE SCALE GENOMIC DNA]</scope>
    <source>
        <strain evidence="5 6">Poly21</strain>
    </source>
</reference>
<evidence type="ECO:0000256" key="1">
    <source>
        <dbReference type="SAM" id="SignalP"/>
    </source>
</evidence>
<keyword evidence="1" id="KW-0732">Signal</keyword>
<feature type="signal peptide" evidence="1">
    <location>
        <begin position="1"/>
        <end position="31"/>
    </location>
</feature>
<gene>
    <name evidence="5" type="ORF">Poly21_04710</name>
</gene>
<dbReference type="Pfam" id="PF13229">
    <property type="entry name" value="Beta_helix"/>
    <property type="match status" value="1"/>
</dbReference>
<accession>A0A5C6C695</accession>